<evidence type="ECO:0000256" key="2">
    <source>
        <dbReference type="SAM" id="MobiDB-lite"/>
    </source>
</evidence>
<accession>A0AAJ7BWS9</accession>
<name>A0AAJ7BWS9_CEPCN</name>
<feature type="region of interest" description="Disordered" evidence="2">
    <location>
        <begin position="827"/>
        <end position="862"/>
    </location>
</feature>
<sequence length="927" mass="102067">MAAKVAGPGAANNSPDSEIASLQVTLPQMLDLALGTPEVGAVNLNILHNFLHVLLHQINLRNTKVEFRGDEANRIKTMVASLKAGPSLHFQQYSITDDSGNIKQRVQNTENSSVKAEVYTEETKDSPESVKQKRSAASAPATARGKTGREQGSDTSLEEGAPAAKKSKGVKQQIGVGVNGESQSVIFIEPLIDGTTPTVLAFKQLDDSVRKLHEKFHAMEEFANNPEMIERVKASASDPLSDMWHLINIGKRLDATEQTVDKLATMLQDLIKGDSTGIGTGSNNQTIDEIRERLEHVEEYLSLKPQEIVIEQGTQNEEVDTKAKNNQLKSDVPTTKETDSTTPAISAEATAEIETIVTKPASPKRSFIINTEIAEIRSVLATLKNDVGKVQVEVSELQSKMLKASSIATTEKSGVPQTASIKEVEIQKETTGSVEIEVGETEDTNISSCMEAVKNIEAMYGDALHELGERVRAIEIDIGLIMEKVNSSSMNVMALEVSPGPNELVSKIQSIQADLERVSQTANRLLDEREARETHTNALVEQIELLKTIKADKEDLEDALADKADAQAVNRKVSYDQFDAACDDLARGLEDAIGKLSQQESVWQQALDEVQKGVENKVDKMEMSPLKDFVNAKLKTLQEKLKALSEMRKEAEAAGTKKMLRDVQCISCDKNVVMRMEEGNGFHAEPMPCTRSIKPYLTYELDQVRKQQRKLPHGRNMVQLEAALQEEARKAKATKEEILVKTPRDHLCNRYCGGSHTVTTPQQRVMRVGHFLTQWGPEAIQLTEGLVKGTDGQLYKGRPVSIKPVCGNSCKEDEVDKTIPMEIEAPISNRPSISSARRPSSVSQRRMSARKLAAPAEPPVQDTINEEVTREEQHSSVILKSSTIQKLQIAQEPSKMIRETITESKYSIRQSGTTIKLDSEDGETENA</sequence>
<evidence type="ECO:0000259" key="3">
    <source>
        <dbReference type="Pfam" id="PF16043"/>
    </source>
</evidence>
<dbReference type="InterPro" id="IPR032013">
    <property type="entry name" value="DUF4795"/>
</dbReference>
<keyword evidence="1" id="KW-0175">Coiled coil</keyword>
<reference evidence="5" key="1">
    <citation type="submission" date="2025-08" db="UniProtKB">
        <authorList>
            <consortium name="RefSeq"/>
        </authorList>
    </citation>
    <scope>IDENTIFICATION</scope>
</reference>
<feature type="compositionally biased region" description="Low complexity" evidence="2">
    <location>
        <begin position="827"/>
        <end position="846"/>
    </location>
</feature>
<feature type="domain" description="DUF4795" evidence="3">
    <location>
        <begin position="503"/>
        <end position="696"/>
    </location>
</feature>
<dbReference type="AlphaFoldDB" id="A0AAJ7BWS9"/>
<organism evidence="4 5">
    <name type="scientific">Cephus cinctus</name>
    <name type="common">Wheat stem sawfly</name>
    <dbReference type="NCBI Taxonomy" id="211228"/>
    <lineage>
        <taxon>Eukaryota</taxon>
        <taxon>Metazoa</taxon>
        <taxon>Ecdysozoa</taxon>
        <taxon>Arthropoda</taxon>
        <taxon>Hexapoda</taxon>
        <taxon>Insecta</taxon>
        <taxon>Pterygota</taxon>
        <taxon>Neoptera</taxon>
        <taxon>Endopterygota</taxon>
        <taxon>Hymenoptera</taxon>
        <taxon>Cephoidea</taxon>
        <taxon>Cephidae</taxon>
        <taxon>Cephus</taxon>
    </lineage>
</organism>
<dbReference type="PANTHER" id="PTHR47080">
    <property type="entry name" value="CHROMOSOME 16 OPEN READING FRAME 96"/>
    <property type="match status" value="1"/>
</dbReference>
<feature type="region of interest" description="Disordered" evidence="2">
    <location>
        <begin position="106"/>
        <end position="173"/>
    </location>
</feature>
<evidence type="ECO:0000313" key="5">
    <source>
        <dbReference type="RefSeq" id="XP_015596326.1"/>
    </source>
</evidence>
<dbReference type="Pfam" id="PF16043">
    <property type="entry name" value="DUF4795"/>
    <property type="match status" value="1"/>
</dbReference>
<dbReference type="PANTHER" id="PTHR47080:SF1">
    <property type="entry name" value="CHROMOSOME 16 OPEN READING FRAME 96"/>
    <property type="match status" value="1"/>
</dbReference>
<dbReference type="Proteomes" id="UP000694920">
    <property type="component" value="Unplaced"/>
</dbReference>
<proteinExistence type="predicted"/>
<gene>
    <name evidence="5" type="primary">LOC107268250</name>
</gene>
<dbReference type="GeneID" id="107268250"/>
<dbReference type="KEGG" id="ccin:107268250"/>
<feature type="coiled-coil region" evidence="1">
    <location>
        <begin position="508"/>
        <end position="566"/>
    </location>
</feature>
<feature type="coiled-coil region" evidence="1">
    <location>
        <begin position="627"/>
        <end position="654"/>
    </location>
</feature>
<keyword evidence="4" id="KW-1185">Reference proteome</keyword>
<evidence type="ECO:0000256" key="1">
    <source>
        <dbReference type="SAM" id="Coils"/>
    </source>
</evidence>
<evidence type="ECO:0000313" key="4">
    <source>
        <dbReference type="Proteomes" id="UP000694920"/>
    </source>
</evidence>
<dbReference type="RefSeq" id="XP_015596326.1">
    <property type="nucleotide sequence ID" value="XM_015740840.2"/>
</dbReference>
<protein>
    <submittedName>
        <fullName evidence="5">Uncharacterized protein LOC107268250 isoform X1</fullName>
    </submittedName>
</protein>
<feature type="compositionally biased region" description="Basic and acidic residues" evidence="2">
    <location>
        <begin position="121"/>
        <end position="131"/>
    </location>
</feature>